<comment type="caution">
    <text evidence="1">The sequence shown here is derived from an EMBL/GenBank/DDBJ whole genome shotgun (WGS) entry which is preliminary data.</text>
</comment>
<gene>
    <name evidence="1" type="ORF">FBU59_004245</name>
</gene>
<keyword evidence="2" id="KW-1185">Reference proteome</keyword>
<protein>
    <submittedName>
        <fullName evidence="1">Uncharacterized protein</fullName>
    </submittedName>
</protein>
<organism evidence="1 2">
    <name type="scientific">Linderina macrospora</name>
    <dbReference type="NCBI Taxonomy" id="4868"/>
    <lineage>
        <taxon>Eukaryota</taxon>
        <taxon>Fungi</taxon>
        <taxon>Fungi incertae sedis</taxon>
        <taxon>Zoopagomycota</taxon>
        <taxon>Kickxellomycotina</taxon>
        <taxon>Kickxellomycetes</taxon>
        <taxon>Kickxellales</taxon>
        <taxon>Kickxellaceae</taxon>
        <taxon>Linderina</taxon>
    </lineage>
</organism>
<accession>A0ACC1J699</accession>
<reference evidence="1" key="1">
    <citation type="submission" date="2022-07" db="EMBL/GenBank/DDBJ databases">
        <title>Phylogenomic reconstructions and comparative analyses of Kickxellomycotina fungi.</title>
        <authorList>
            <person name="Reynolds N.K."/>
            <person name="Stajich J.E."/>
            <person name="Barry K."/>
            <person name="Grigoriev I.V."/>
            <person name="Crous P."/>
            <person name="Smith M.E."/>
        </authorList>
    </citation>
    <scope>NUCLEOTIDE SEQUENCE</scope>
    <source>
        <strain evidence="1">NRRL 5244</strain>
    </source>
</reference>
<dbReference type="Proteomes" id="UP001150603">
    <property type="component" value="Unassembled WGS sequence"/>
</dbReference>
<name>A0ACC1J699_9FUNG</name>
<evidence type="ECO:0000313" key="1">
    <source>
        <dbReference type="EMBL" id="KAJ1939063.1"/>
    </source>
</evidence>
<sequence length="595" mass="65053">MPTVHSDASSDDDVPLSNISAESIHRSKSMAALRRSKSAAVAVAGGGSSGSIPDTPIKRNTPGSRSMLVRPSMHSPSSSEVPPLPKLPDMFKSSSGKFTGGGLAAQESSDEDAPLDKLQEELVSGARSVPNLPDKEAGAKKLKRRSGKRKSKRDKRRSSGSKGESAKSGRNASAGKYYDNYDDESAKSEAEAESDSKPAKEPVQAPVQKPAPEAPLPELPPNPINAIDLTTSPLTLEKKPADSSDDDVYRRPQPPPESDSDSPGRNDKKKKNRKSGGYLPKGMTLPAIPLRARTVRARGPVTYMALDDIVDTYERAAELKMQAEEQQIEKDVIDNMNLRDLAACDIRPVRHKSRHKLALQTNAAGEVHEMFEEAAMEEQDVAESVSSFRGTDGSSNDTILSLLRTERVELQAASTEHSGSKAIVQRVVPEDYSDLDSLLADLEGIMGGKIGARKRFSLALMRHSLAVERGLIEPVDYSEKPEEELGEEESAPIPDFQPIEIPNIGEEDEKPLEEGLGLDEIITKVKESEVTDDAKEENAGGAEDDKEDENAEPVELTREQKIQKALERLDMLDFRKVSIRIYVYDARRYYTFVLT</sequence>
<proteinExistence type="predicted"/>
<feature type="non-terminal residue" evidence="1">
    <location>
        <position position="595"/>
    </location>
</feature>
<evidence type="ECO:0000313" key="2">
    <source>
        <dbReference type="Proteomes" id="UP001150603"/>
    </source>
</evidence>
<dbReference type="EMBL" id="JANBPW010002967">
    <property type="protein sequence ID" value="KAJ1939063.1"/>
    <property type="molecule type" value="Genomic_DNA"/>
</dbReference>